<dbReference type="GO" id="GO:0003677">
    <property type="term" value="F:DNA binding"/>
    <property type="evidence" value="ECO:0007669"/>
    <property type="project" value="UniProtKB-KW"/>
</dbReference>
<dbReference type="Proteomes" id="UP000319103">
    <property type="component" value="Unassembled WGS sequence"/>
</dbReference>
<dbReference type="EMBL" id="VIGB01000003">
    <property type="protein sequence ID" value="TQF01222.1"/>
    <property type="molecule type" value="Genomic_DNA"/>
</dbReference>
<keyword evidence="6" id="KW-1185">Reference proteome</keyword>
<name>A0A540VWS9_9ACTN</name>
<dbReference type="InterPro" id="IPR036390">
    <property type="entry name" value="WH_DNA-bd_sf"/>
</dbReference>
<dbReference type="RefSeq" id="WP_141631957.1">
    <property type="nucleotide sequence ID" value="NZ_VIGB01000003.1"/>
</dbReference>
<dbReference type="InterPro" id="IPR051011">
    <property type="entry name" value="Metal_resp_trans_reg"/>
</dbReference>
<gene>
    <name evidence="5" type="ORF">E6W39_01920</name>
</gene>
<dbReference type="SMART" id="SM00418">
    <property type="entry name" value="HTH_ARSR"/>
    <property type="match status" value="1"/>
</dbReference>
<evidence type="ECO:0000259" key="4">
    <source>
        <dbReference type="SMART" id="SM00418"/>
    </source>
</evidence>
<dbReference type="InterPro" id="IPR036388">
    <property type="entry name" value="WH-like_DNA-bd_sf"/>
</dbReference>
<evidence type="ECO:0000256" key="1">
    <source>
        <dbReference type="ARBA" id="ARBA00023015"/>
    </source>
</evidence>
<organism evidence="5 6">
    <name type="scientific">Kitasatospora acidiphila</name>
    <dbReference type="NCBI Taxonomy" id="2567942"/>
    <lineage>
        <taxon>Bacteria</taxon>
        <taxon>Bacillati</taxon>
        <taxon>Actinomycetota</taxon>
        <taxon>Actinomycetes</taxon>
        <taxon>Kitasatosporales</taxon>
        <taxon>Streptomycetaceae</taxon>
        <taxon>Kitasatospora</taxon>
    </lineage>
</organism>
<dbReference type="OrthoDB" id="3871116at2"/>
<dbReference type="AlphaFoldDB" id="A0A540VWS9"/>
<evidence type="ECO:0000313" key="5">
    <source>
        <dbReference type="EMBL" id="TQF01222.1"/>
    </source>
</evidence>
<dbReference type="CDD" id="cd00090">
    <property type="entry name" value="HTH_ARSR"/>
    <property type="match status" value="1"/>
</dbReference>
<dbReference type="GO" id="GO:0003700">
    <property type="term" value="F:DNA-binding transcription factor activity"/>
    <property type="evidence" value="ECO:0007669"/>
    <property type="project" value="InterPro"/>
</dbReference>
<evidence type="ECO:0000256" key="2">
    <source>
        <dbReference type="ARBA" id="ARBA00023125"/>
    </source>
</evidence>
<feature type="domain" description="HTH arsR-type" evidence="4">
    <location>
        <begin position="254"/>
        <end position="326"/>
    </location>
</feature>
<dbReference type="SUPFAM" id="SSF46785">
    <property type="entry name" value="Winged helix' DNA-binding domain"/>
    <property type="match status" value="1"/>
</dbReference>
<proteinExistence type="predicted"/>
<dbReference type="InterPro" id="IPR001845">
    <property type="entry name" value="HTH_ArsR_DNA-bd_dom"/>
</dbReference>
<dbReference type="InterPro" id="IPR011991">
    <property type="entry name" value="ArsR-like_HTH"/>
</dbReference>
<evidence type="ECO:0000256" key="3">
    <source>
        <dbReference type="ARBA" id="ARBA00023163"/>
    </source>
</evidence>
<keyword evidence="2" id="KW-0238">DNA-binding</keyword>
<reference evidence="5 6" key="1">
    <citation type="submission" date="2019-06" db="EMBL/GenBank/DDBJ databases">
        <title>Description of Kitasatospora acidophila sp. nov. isolated from pine grove soil, and reclassification of Streptomyces novaecaesareae to Kitasatospora novaeceasareae comb. nov.</title>
        <authorList>
            <person name="Kim M.J."/>
        </authorList>
    </citation>
    <scope>NUCLEOTIDE SEQUENCE [LARGE SCALE GENOMIC DNA]</scope>
    <source>
        <strain evidence="5 6">MMS16-CNU292</strain>
    </source>
</reference>
<dbReference type="Gene3D" id="1.10.10.10">
    <property type="entry name" value="Winged helix-like DNA-binding domain superfamily/Winged helix DNA-binding domain"/>
    <property type="match status" value="1"/>
</dbReference>
<sequence>MLRIHFTAADLLDVRFADDPAPLVELELAVAMLQRRDTDPGFVRWRRGLAASGALAATAALRELVPPTGAGPFFLDPIAPDLDQGLELVRRSTNTLVRSELERICGAGLAVTPLLKHLADQDQQAWRYLSDTLRSAYGAVIGTAWPQLRAGFDADLRWRGQVQRQEGLRGMLAGLHPGSRWRGCTLEIPVAKELDFQLRGEGLLLLPSASWTGRPLVGSYPDGPTVLVYAALTPLPYLTQTDPAPGADPDDPVAVLLGRTRAAVLRLTLREPTTSQLAAALGVGLASASEHARALRRAGLVSTARTGRSVRHSCTQLGHRLLAAPTAVVQS</sequence>
<protein>
    <submittedName>
        <fullName evidence="5">Winged helix-turn-helix transcriptional regulator</fullName>
    </submittedName>
</protein>
<dbReference type="PANTHER" id="PTHR43132">
    <property type="entry name" value="ARSENICAL RESISTANCE OPERON REPRESSOR ARSR-RELATED"/>
    <property type="match status" value="1"/>
</dbReference>
<comment type="caution">
    <text evidence="5">The sequence shown here is derived from an EMBL/GenBank/DDBJ whole genome shotgun (WGS) entry which is preliminary data.</text>
</comment>
<accession>A0A540VWS9</accession>
<keyword evidence="3" id="KW-0804">Transcription</keyword>
<evidence type="ECO:0000313" key="6">
    <source>
        <dbReference type="Proteomes" id="UP000319103"/>
    </source>
</evidence>
<keyword evidence="1" id="KW-0805">Transcription regulation</keyword>
<dbReference type="PANTHER" id="PTHR43132:SF8">
    <property type="entry name" value="HTH-TYPE TRANSCRIPTIONAL REGULATOR KMTR"/>
    <property type="match status" value="1"/>
</dbReference>